<protein>
    <submittedName>
        <fullName evidence="1">Uncharacterized protein</fullName>
    </submittedName>
</protein>
<organism evidence="1 2">
    <name type="scientific">Fibrobacter intestinalis</name>
    <dbReference type="NCBI Taxonomy" id="28122"/>
    <lineage>
        <taxon>Bacteria</taxon>
        <taxon>Pseudomonadati</taxon>
        <taxon>Fibrobacterota</taxon>
        <taxon>Fibrobacteria</taxon>
        <taxon>Fibrobacterales</taxon>
        <taxon>Fibrobacteraceae</taxon>
        <taxon>Fibrobacter</taxon>
    </lineage>
</organism>
<dbReference type="RefSeq" id="WP_078775534.1">
    <property type="nucleotide sequence ID" value="NZ_FUWU01000004.1"/>
</dbReference>
<sequence>MDAKGKYTRLVQTVKENIDKDKVLKKCLENRNRHQAKNKQLWQKVNLDKLVERFAPGSVPEINNNGKIIFHTPGSDVQLVAEATIGSVRIESLKISSHRKYLDLDGTLRNNITVNGKTRGRTKEEYELATHFRIMKLEEMGKE</sequence>
<dbReference type="AlphaFoldDB" id="A0A1T4K8S8"/>
<gene>
    <name evidence="1" type="ORF">SAMN02745108_00359</name>
</gene>
<accession>A0A1T4K8S8</accession>
<dbReference type="EMBL" id="FUWU01000004">
    <property type="protein sequence ID" value="SJZ38850.1"/>
    <property type="molecule type" value="Genomic_DNA"/>
</dbReference>
<dbReference type="STRING" id="28122.SAMN02745108_00359"/>
<dbReference type="Proteomes" id="UP000190449">
    <property type="component" value="Unassembled WGS sequence"/>
</dbReference>
<proteinExistence type="predicted"/>
<name>A0A1T4K8S8_9BACT</name>
<evidence type="ECO:0000313" key="2">
    <source>
        <dbReference type="Proteomes" id="UP000190449"/>
    </source>
</evidence>
<reference evidence="1 2" key="1">
    <citation type="submission" date="2017-02" db="EMBL/GenBank/DDBJ databases">
        <authorList>
            <person name="Peterson S.W."/>
        </authorList>
    </citation>
    <scope>NUCLEOTIDE SEQUENCE [LARGE SCALE GENOMIC DNA]</scope>
    <source>
        <strain evidence="1 2">ATCC 43854</strain>
    </source>
</reference>
<evidence type="ECO:0000313" key="1">
    <source>
        <dbReference type="EMBL" id="SJZ38850.1"/>
    </source>
</evidence>